<dbReference type="AlphaFoldDB" id="A0A964TC90"/>
<sequence>MKFETAFFDKTLWETFISMGENEGLITDDLYDARRFISKKIYFDNKDKVLLYLVLFDKIYDIGSDVDYDLSRFHSEGLLKYKNDLDYISHPVRILWNLRSDPKANIEEIYLYNSALEILRNRKAQILNYIFQFYSFNDLKIASNAFDQIINVLEGNIDVDKEDFAIGYYSYFIEIVEDIFYIAYIGISDSIKGKSIFASSLDSQYISKSSHIQTTDIIDEFYYLAEIKLTDEIKYLPKPDNFEEAFYFRNKKEIKDFRNVMSLWLDSFHQGNINIEEKLRKDLRKANNALKKLKYIKEYKETKICFWIDAIGGHLPIFSHILNAVNTGIKIYEPFARKQSNWVKLTAHNNV</sequence>
<reference evidence="1" key="1">
    <citation type="submission" date="2020-01" db="EMBL/GenBank/DDBJ databases">
        <title>Muricauda ochracea sp. nov., isolated from a tidal flat of Garorim bay in Korea.</title>
        <authorList>
            <person name="Kim D."/>
            <person name="Yoo Y."/>
            <person name="Kim J.-J."/>
        </authorList>
    </citation>
    <scope>NUCLEOTIDE SEQUENCE</scope>
    <source>
        <strain evidence="1">JGD-17</strain>
    </source>
</reference>
<dbReference type="EMBL" id="JAAABI010000002">
    <property type="protein sequence ID" value="NAY92218.1"/>
    <property type="molecule type" value="Genomic_DNA"/>
</dbReference>
<comment type="caution">
    <text evidence="1">The sequence shown here is derived from an EMBL/GenBank/DDBJ whole genome shotgun (WGS) entry which is preliminary data.</text>
</comment>
<dbReference type="Proteomes" id="UP000667650">
    <property type="component" value="Unassembled WGS sequence"/>
</dbReference>
<accession>A0A964TC90</accession>
<keyword evidence="2" id="KW-1185">Reference proteome</keyword>
<dbReference type="RefSeq" id="WP_166523604.1">
    <property type="nucleotide sequence ID" value="NZ_JAAABI010000002.1"/>
</dbReference>
<name>A0A964TC90_9FLAO</name>
<proteinExistence type="predicted"/>
<gene>
    <name evidence="1" type="ORF">GTQ34_09830</name>
</gene>
<evidence type="ECO:0000313" key="2">
    <source>
        <dbReference type="Proteomes" id="UP000667650"/>
    </source>
</evidence>
<evidence type="ECO:0000313" key="1">
    <source>
        <dbReference type="EMBL" id="NAY92218.1"/>
    </source>
</evidence>
<organism evidence="1 2">
    <name type="scientific">Flagellimonas ochracea</name>
    <dbReference type="NCBI Taxonomy" id="2696472"/>
    <lineage>
        <taxon>Bacteria</taxon>
        <taxon>Pseudomonadati</taxon>
        <taxon>Bacteroidota</taxon>
        <taxon>Flavobacteriia</taxon>
        <taxon>Flavobacteriales</taxon>
        <taxon>Flavobacteriaceae</taxon>
        <taxon>Flagellimonas</taxon>
    </lineage>
</organism>
<protein>
    <submittedName>
        <fullName evidence="1">Uncharacterized protein</fullName>
    </submittedName>
</protein>